<comment type="caution">
    <text evidence="2">The sequence shown here is derived from an EMBL/GenBank/DDBJ whole genome shotgun (WGS) entry which is preliminary data.</text>
</comment>
<dbReference type="AlphaFoldDB" id="A0A533Q5L0"/>
<protein>
    <submittedName>
        <fullName evidence="2">Uncharacterized protein</fullName>
    </submittedName>
</protein>
<keyword evidence="1" id="KW-1133">Transmembrane helix</keyword>
<reference evidence="2 3" key="1">
    <citation type="submission" date="2019-04" db="EMBL/GenBank/DDBJ databases">
        <title>Genome of a novel bacterium Candidatus Jettenia ecosi reconstructed from metagenome of an anammox bioreactor.</title>
        <authorList>
            <person name="Mardanov A.V."/>
            <person name="Beletsky A.V."/>
            <person name="Ravin N.V."/>
            <person name="Botchkova E.A."/>
            <person name="Litti Y.V."/>
            <person name="Nozhevnikova A.N."/>
        </authorList>
    </citation>
    <scope>NUCLEOTIDE SEQUENCE [LARGE SCALE GENOMIC DNA]</scope>
    <source>
        <strain evidence="2">J2</strain>
    </source>
</reference>
<feature type="transmembrane region" description="Helical" evidence="1">
    <location>
        <begin position="7"/>
        <end position="28"/>
    </location>
</feature>
<accession>A0A533Q5L0</accession>
<dbReference type="Proteomes" id="UP000319783">
    <property type="component" value="Unassembled WGS sequence"/>
</dbReference>
<gene>
    <name evidence="2" type="ORF">JETT_3917</name>
</gene>
<name>A0A533Q5L0_9BACT</name>
<evidence type="ECO:0000313" key="3">
    <source>
        <dbReference type="Proteomes" id="UP000319783"/>
    </source>
</evidence>
<evidence type="ECO:0000256" key="1">
    <source>
        <dbReference type="SAM" id="Phobius"/>
    </source>
</evidence>
<proteinExistence type="predicted"/>
<organism evidence="2 3">
    <name type="scientific">Candidatus Jettenia ecosi</name>
    <dbReference type="NCBI Taxonomy" id="2494326"/>
    <lineage>
        <taxon>Bacteria</taxon>
        <taxon>Pseudomonadati</taxon>
        <taxon>Planctomycetota</taxon>
        <taxon>Candidatus Brocadiia</taxon>
        <taxon>Candidatus Brocadiales</taxon>
        <taxon>Candidatus Brocadiaceae</taxon>
        <taxon>Candidatus Jettenia</taxon>
    </lineage>
</organism>
<evidence type="ECO:0000313" key="2">
    <source>
        <dbReference type="EMBL" id="TLD39823.1"/>
    </source>
</evidence>
<dbReference type="EMBL" id="SULG01000192">
    <property type="protein sequence ID" value="TLD39823.1"/>
    <property type="molecule type" value="Genomic_DNA"/>
</dbReference>
<keyword evidence="1" id="KW-0472">Membrane</keyword>
<sequence>MKENSRGIYLLIIVMYFNLLLPIISLFIRRVFQFAAALS</sequence>
<keyword evidence="1" id="KW-0812">Transmembrane</keyword>